<feature type="compositionally biased region" description="Low complexity" evidence="1">
    <location>
        <begin position="429"/>
        <end position="438"/>
    </location>
</feature>
<feature type="region of interest" description="Disordered" evidence="1">
    <location>
        <begin position="512"/>
        <end position="540"/>
    </location>
</feature>
<organism evidence="2 3">
    <name type="scientific">Allomyces macrogynus (strain ATCC 38327)</name>
    <name type="common">Allomyces javanicus var. macrogynus</name>
    <dbReference type="NCBI Taxonomy" id="578462"/>
    <lineage>
        <taxon>Eukaryota</taxon>
        <taxon>Fungi</taxon>
        <taxon>Fungi incertae sedis</taxon>
        <taxon>Blastocladiomycota</taxon>
        <taxon>Blastocladiomycetes</taxon>
        <taxon>Blastocladiales</taxon>
        <taxon>Blastocladiaceae</taxon>
        <taxon>Allomyces</taxon>
    </lineage>
</organism>
<feature type="compositionally biased region" description="Polar residues" evidence="1">
    <location>
        <begin position="61"/>
        <end position="71"/>
    </location>
</feature>
<protein>
    <submittedName>
        <fullName evidence="2">Uncharacterized protein</fullName>
    </submittedName>
</protein>
<proteinExistence type="predicted"/>
<accession>A0A0L0SET3</accession>
<keyword evidence="3" id="KW-1185">Reference proteome</keyword>
<feature type="compositionally biased region" description="Pro residues" evidence="1">
    <location>
        <begin position="21"/>
        <end position="31"/>
    </location>
</feature>
<dbReference type="Proteomes" id="UP000054350">
    <property type="component" value="Unassembled WGS sequence"/>
</dbReference>
<feature type="region of interest" description="Disordered" evidence="1">
    <location>
        <begin position="1"/>
        <end position="129"/>
    </location>
</feature>
<dbReference type="OMA" id="TEERPNC"/>
<feature type="compositionally biased region" description="Pro residues" evidence="1">
    <location>
        <begin position="455"/>
        <end position="464"/>
    </location>
</feature>
<feature type="compositionally biased region" description="Low complexity" evidence="1">
    <location>
        <begin position="343"/>
        <end position="360"/>
    </location>
</feature>
<feature type="region of interest" description="Disordered" evidence="1">
    <location>
        <begin position="208"/>
        <end position="487"/>
    </location>
</feature>
<dbReference type="AlphaFoldDB" id="A0A0L0SET3"/>
<evidence type="ECO:0000313" key="2">
    <source>
        <dbReference type="EMBL" id="KNE61038.1"/>
    </source>
</evidence>
<name>A0A0L0SET3_ALLM3</name>
<evidence type="ECO:0000256" key="1">
    <source>
        <dbReference type="SAM" id="MobiDB-lite"/>
    </source>
</evidence>
<reference evidence="3" key="2">
    <citation type="submission" date="2009-11" db="EMBL/GenBank/DDBJ databases">
        <title>The Genome Sequence of Allomyces macrogynus strain ATCC 38327.</title>
        <authorList>
            <consortium name="The Broad Institute Genome Sequencing Platform"/>
            <person name="Russ C."/>
            <person name="Cuomo C."/>
            <person name="Shea T."/>
            <person name="Young S.K."/>
            <person name="Zeng Q."/>
            <person name="Koehrsen M."/>
            <person name="Haas B."/>
            <person name="Borodovsky M."/>
            <person name="Guigo R."/>
            <person name="Alvarado L."/>
            <person name="Berlin A."/>
            <person name="Borenstein D."/>
            <person name="Chen Z."/>
            <person name="Engels R."/>
            <person name="Freedman E."/>
            <person name="Gellesch M."/>
            <person name="Goldberg J."/>
            <person name="Griggs A."/>
            <person name="Gujja S."/>
            <person name="Heiman D."/>
            <person name="Hepburn T."/>
            <person name="Howarth C."/>
            <person name="Jen D."/>
            <person name="Larson L."/>
            <person name="Lewis B."/>
            <person name="Mehta T."/>
            <person name="Park D."/>
            <person name="Pearson M."/>
            <person name="Roberts A."/>
            <person name="Saif S."/>
            <person name="Shenoy N."/>
            <person name="Sisk P."/>
            <person name="Stolte C."/>
            <person name="Sykes S."/>
            <person name="Walk T."/>
            <person name="White J."/>
            <person name="Yandava C."/>
            <person name="Burger G."/>
            <person name="Gray M.W."/>
            <person name="Holland P.W.H."/>
            <person name="King N."/>
            <person name="Lang F.B.F."/>
            <person name="Roger A.J."/>
            <person name="Ruiz-Trillo I."/>
            <person name="Lander E."/>
            <person name="Nusbaum C."/>
        </authorList>
    </citation>
    <scope>NUCLEOTIDE SEQUENCE [LARGE SCALE GENOMIC DNA]</scope>
    <source>
        <strain evidence="3">ATCC 38327</strain>
    </source>
</reference>
<dbReference type="VEuPathDB" id="FungiDB:AMAG_18731"/>
<feature type="compositionally biased region" description="Basic and acidic residues" evidence="1">
    <location>
        <begin position="417"/>
        <end position="426"/>
    </location>
</feature>
<sequence length="540" mass="53188">MYWAAPTSPPHARRPPGSGRAPPPPPPPPSVPRGHAGMHYLVYPTQQAPPQYAAYPPAHASTTAGMHQSHAQLARAAHLPSHGGDTDLTGPTSPRAPRGSPPPPPRDRAAVPPSQGPVAAAPRLSGRPSWSAEAGDLILPMPFRSPIAARSGSIVAPAAATAASSAGTPHGATIAHAVQQLWYAFHMQRATEDAASVAPAVAAAQGSAGTTGQETSATGSATASASGAGDSASLAGSTASSSVPSHAPPPAAAPATVPTKSGKRNKGPRMSNGTPAAAANTTAPDSLASASTSASAPASTTASSSSSRVSSRRGSTASLVAALRDGEDTPTTKPVRKAAKSDAPVAWVGPVPGNVVAPPVRKSTPAPDTSDAKPRQGPGKRRGRGAAGGNSGSGRAQPTAVVPPSPGPSWVALPADPKPDKPRAGDTESSSPTRSRSPGAGGSAGGVSWAQIVQLPPPPPPPAAPAAVSGSTTPAGPRANSPVRDADAVAAAARAAKARDMDRDWRRPAASMAVTTARSGTVTPPVVAGAASPPVAHWTP</sequence>
<feature type="compositionally biased region" description="Low complexity" evidence="1">
    <location>
        <begin position="208"/>
        <end position="245"/>
    </location>
</feature>
<dbReference type="EMBL" id="GG745337">
    <property type="protein sequence ID" value="KNE61038.1"/>
    <property type="molecule type" value="Genomic_DNA"/>
</dbReference>
<feature type="compositionally biased region" description="Low complexity" evidence="1">
    <location>
        <begin position="32"/>
        <end position="60"/>
    </location>
</feature>
<feature type="compositionally biased region" description="Low complexity" evidence="1">
    <location>
        <begin position="274"/>
        <end position="318"/>
    </location>
</feature>
<reference evidence="2 3" key="1">
    <citation type="submission" date="2009-11" db="EMBL/GenBank/DDBJ databases">
        <title>Annotation of Allomyces macrogynus ATCC 38327.</title>
        <authorList>
            <consortium name="The Broad Institute Genome Sequencing Platform"/>
            <person name="Russ C."/>
            <person name="Cuomo C."/>
            <person name="Burger G."/>
            <person name="Gray M.W."/>
            <person name="Holland P.W.H."/>
            <person name="King N."/>
            <person name="Lang F.B.F."/>
            <person name="Roger A.J."/>
            <person name="Ruiz-Trillo I."/>
            <person name="Young S.K."/>
            <person name="Zeng Q."/>
            <person name="Gargeya S."/>
            <person name="Fitzgerald M."/>
            <person name="Haas B."/>
            <person name="Abouelleil A."/>
            <person name="Alvarado L."/>
            <person name="Arachchi H.M."/>
            <person name="Berlin A."/>
            <person name="Chapman S.B."/>
            <person name="Gearin G."/>
            <person name="Goldberg J."/>
            <person name="Griggs A."/>
            <person name="Gujja S."/>
            <person name="Hansen M."/>
            <person name="Heiman D."/>
            <person name="Howarth C."/>
            <person name="Larimer J."/>
            <person name="Lui A."/>
            <person name="MacDonald P.J.P."/>
            <person name="McCowen C."/>
            <person name="Montmayeur A."/>
            <person name="Murphy C."/>
            <person name="Neiman D."/>
            <person name="Pearson M."/>
            <person name="Priest M."/>
            <person name="Roberts A."/>
            <person name="Saif S."/>
            <person name="Shea T."/>
            <person name="Sisk P."/>
            <person name="Stolte C."/>
            <person name="Sykes S."/>
            <person name="Wortman J."/>
            <person name="Nusbaum C."/>
            <person name="Birren B."/>
        </authorList>
    </citation>
    <scope>NUCLEOTIDE SEQUENCE [LARGE SCALE GENOMIC DNA]</scope>
    <source>
        <strain evidence="2 3">ATCC 38327</strain>
    </source>
</reference>
<gene>
    <name evidence="2" type="ORF">AMAG_18731</name>
</gene>
<evidence type="ECO:0000313" key="3">
    <source>
        <dbReference type="Proteomes" id="UP000054350"/>
    </source>
</evidence>
<feature type="compositionally biased region" description="Low complexity" evidence="1">
    <location>
        <begin position="520"/>
        <end position="540"/>
    </location>
</feature>